<dbReference type="Proteomes" id="UP000199421">
    <property type="component" value="Unassembled WGS sequence"/>
</dbReference>
<keyword evidence="3" id="KW-1185">Reference proteome</keyword>
<evidence type="ECO:0000313" key="2">
    <source>
        <dbReference type="EMBL" id="SEL55942.1"/>
    </source>
</evidence>
<evidence type="ECO:0000256" key="1">
    <source>
        <dbReference type="SAM" id="Phobius"/>
    </source>
</evidence>
<gene>
    <name evidence="2" type="ORF">SAMN05661044_02866</name>
</gene>
<feature type="transmembrane region" description="Helical" evidence="1">
    <location>
        <begin position="42"/>
        <end position="61"/>
    </location>
</feature>
<dbReference type="EMBL" id="FOAF01000002">
    <property type="protein sequence ID" value="SEL55942.1"/>
    <property type="molecule type" value="Genomic_DNA"/>
</dbReference>
<name>A0A1H7R747_OLID1</name>
<evidence type="ECO:0000313" key="3">
    <source>
        <dbReference type="Proteomes" id="UP000199421"/>
    </source>
</evidence>
<protein>
    <submittedName>
        <fullName evidence="2">Uncharacterized protein</fullName>
    </submittedName>
</protein>
<sequence>MIAVLMGISIISFLVLLALSNKFKQCMSLFTKRIKHKGNNYLVAIHPIMIALVFSVLFIGCRDGKSTLSYKAIDKKDTAVLSLNIHDKYFFGDCKISYGGSVINSGKIKGDVKGDTLIGSFRYKLPSSAYYNTVPIALLKKGNSLIMGNGVISSYMNFPIYMKEVPIDYNNPKFIFTPVDHL</sequence>
<keyword evidence="1" id="KW-0812">Transmembrane</keyword>
<reference evidence="3" key="1">
    <citation type="submission" date="2016-10" db="EMBL/GenBank/DDBJ databases">
        <authorList>
            <person name="Varghese N."/>
            <person name="Submissions S."/>
        </authorList>
    </citation>
    <scope>NUCLEOTIDE SEQUENCE [LARGE SCALE GENOMIC DNA]</scope>
    <source>
        <strain evidence="3">DSM 18733</strain>
    </source>
</reference>
<organism evidence="2 3">
    <name type="scientific">Olivibacter domesticus</name>
    <name type="common">Pseudosphingobacterium domesticum</name>
    <dbReference type="NCBI Taxonomy" id="407022"/>
    <lineage>
        <taxon>Bacteria</taxon>
        <taxon>Pseudomonadati</taxon>
        <taxon>Bacteroidota</taxon>
        <taxon>Sphingobacteriia</taxon>
        <taxon>Sphingobacteriales</taxon>
        <taxon>Sphingobacteriaceae</taxon>
        <taxon>Olivibacter</taxon>
    </lineage>
</organism>
<accession>A0A1H7R747</accession>
<keyword evidence="1" id="KW-0472">Membrane</keyword>
<dbReference type="AlphaFoldDB" id="A0A1H7R747"/>
<keyword evidence="1" id="KW-1133">Transmembrane helix</keyword>
<proteinExistence type="predicted"/>